<reference evidence="1 2" key="1">
    <citation type="submission" date="2016-10" db="EMBL/GenBank/DDBJ databases">
        <authorList>
            <person name="de Groot N.N."/>
        </authorList>
    </citation>
    <scope>NUCLEOTIDE SEQUENCE [LARGE SCALE GENOMIC DNA]</scope>
    <source>
        <strain evidence="1 2">DSM 23042</strain>
    </source>
</reference>
<proteinExistence type="predicted"/>
<evidence type="ECO:0000313" key="1">
    <source>
        <dbReference type="EMBL" id="SES22283.1"/>
    </source>
</evidence>
<keyword evidence="2" id="KW-1185">Reference proteome</keyword>
<gene>
    <name evidence="1" type="ORF">SAMN04490244_107196</name>
</gene>
<dbReference type="AlphaFoldDB" id="A0A1H9VM58"/>
<sequence length="33" mass="3935">MRNWFSGNNDNHSHSGLKQRWLRDFISAQTETT</sequence>
<name>A0A1H9VM58_9RHOB</name>
<accession>A0A1H9VM58</accession>
<protein>
    <submittedName>
        <fullName evidence="1">Uncharacterized protein</fullName>
    </submittedName>
</protein>
<dbReference type="EMBL" id="FOGU01000007">
    <property type="protein sequence ID" value="SES22283.1"/>
    <property type="molecule type" value="Genomic_DNA"/>
</dbReference>
<organism evidence="1 2">
    <name type="scientific">Tranquillimonas rosea</name>
    <dbReference type="NCBI Taxonomy" id="641238"/>
    <lineage>
        <taxon>Bacteria</taxon>
        <taxon>Pseudomonadati</taxon>
        <taxon>Pseudomonadota</taxon>
        <taxon>Alphaproteobacteria</taxon>
        <taxon>Rhodobacterales</taxon>
        <taxon>Roseobacteraceae</taxon>
        <taxon>Tranquillimonas</taxon>
    </lineage>
</organism>
<dbReference type="Proteomes" id="UP000198885">
    <property type="component" value="Unassembled WGS sequence"/>
</dbReference>
<evidence type="ECO:0000313" key="2">
    <source>
        <dbReference type="Proteomes" id="UP000198885"/>
    </source>
</evidence>